<dbReference type="Proteomes" id="UP000538666">
    <property type="component" value="Unassembled WGS sequence"/>
</dbReference>
<evidence type="ECO:0000256" key="12">
    <source>
        <dbReference type="RuleBase" id="RU003684"/>
    </source>
</evidence>
<comment type="caution">
    <text evidence="15">The sequence shown here is derived from an EMBL/GenBank/DDBJ whole genome shotgun (WGS) entry which is preliminary data.</text>
</comment>
<accession>A0A841K0J1</accession>
<evidence type="ECO:0000256" key="14">
    <source>
        <dbReference type="SAM" id="MobiDB-lite"/>
    </source>
</evidence>
<evidence type="ECO:0000313" key="16">
    <source>
        <dbReference type="Proteomes" id="UP000538666"/>
    </source>
</evidence>
<feature type="binding site" evidence="10">
    <location>
        <position position="269"/>
    </location>
    <ligand>
        <name>Mn(2+)</name>
        <dbReference type="ChEBI" id="CHEBI:29035"/>
        <label>1</label>
    </ligand>
</feature>
<dbReference type="AlphaFoldDB" id="A0A841K0J1"/>
<keyword evidence="5 10" id="KW-0479">Metal-binding</keyword>
<evidence type="ECO:0000256" key="13">
    <source>
        <dbReference type="RuleBase" id="RU361159"/>
    </source>
</evidence>
<feature type="binding site" evidence="10">
    <location>
        <position position="166"/>
    </location>
    <ligand>
        <name>Mn(2+)</name>
        <dbReference type="ChEBI" id="CHEBI:29035"/>
        <label>1</label>
    </ligand>
</feature>
<feature type="region of interest" description="Disordered" evidence="14">
    <location>
        <begin position="1"/>
        <end position="34"/>
    </location>
</feature>
<reference evidence="15 16" key="1">
    <citation type="submission" date="2020-08" db="EMBL/GenBank/DDBJ databases">
        <title>Genomic Encyclopedia of Type Strains, Phase IV (KMG-IV): sequencing the most valuable type-strain genomes for metagenomic binning, comparative biology and taxonomic classification.</title>
        <authorList>
            <person name="Goeker M."/>
        </authorList>
    </citation>
    <scope>NUCLEOTIDE SEQUENCE [LARGE SCALE GENOMIC DNA]</scope>
    <source>
        <strain evidence="15 16">DSM 103733</strain>
    </source>
</reference>
<dbReference type="InterPro" id="IPR020855">
    <property type="entry name" value="Ureohydrolase_Mn_BS"/>
</dbReference>
<dbReference type="PIRSF" id="PIRSF036979">
    <property type="entry name" value="Arginase"/>
    <property type="match status" value="1"/>
</dbReference>
<keyword evidence="4 13" id="KW-0056">Arginine metabolism</keyword>
<dbReference type="PROSITE" id="PS01053">
    <property type="entry name" value="ARGINASE_1"/>
    <property type="match status" value="1"/>
</dbReference>
<evidence type="ECO:0000313" key="15">
    <source>
        <dbReference type="EMBL" id="MBB6146920.1"/>
    </source>
</evidence>
<dbReference type="PROSITE" id="PS51409">
    <property type="entry name" value="ARGINASE_2"/>
    <property type="match status" value="1"/>
</dbReference>
<proteinExistence type="inferred from homology"/>
<feature type="binding site" evidence="10">
    <location>
        <position position="135"/>
    </location>
    <ligand>
        <name>Mn(2+)</name>
        <dbReference type="ChEBI" id="CHEBI:29035"/>
        <label>1</label>
    </ligand>
</feature>
<dbReference type="FunFam" id="3.40.800.10:FF:000012">
    <property type="entry name" value="Arginase"/>
    <property type="match status" value="1"/>
</dbReference>
<dbReference type="PRINTS" id="PR00116">
    <property type="entry name" value="ARGINASE"/>
</dbReference>
<evidence type="ECO:0000256" key="7">
    <source>
        <dbReference type="ARBA" id="ARBA00023211"/>
    </source>
</evidence>
<dbReference type="PANTHER" id="PTHR43782:SF3">
    <property type="entry name" value="ARGINASE"/>
    <property type="match status" value="1"/>
</dbReference>
<evidence type="ECO:0000256" key="9">
    <source>
        <dbReference type="NCBIfam" id="TIGR01229"/>
    </source>
</evidence>
<dbReference type="SUPFAM" id="SSF52768">
    <property type="entry name" value="Arginase/deacetylase"/>
    <property type="match status" value="1"/>
</dbReference>
<dbReference type="GO" id="GO:0005737">
    <property type="term" value="C:cytoplasm"/>
    <property type="evidence" value="ECO:0007669"/>
    <property type="project" value="TreeGrafter"/>
</dbReference>
<dbReference type="InterPro" id="IPR023696">
    <property type="entry name" value="Ureohydrolase_dom_sf"/>
</dbReference>
<dbReference type="GO" id="GO:0000050">
    <property type="term" value="P:urea cycle"/>
    <property type="evidence" value="ECO:0007669"/>
    <property type="project" value="UniProtKB-UniPathway"/>
</dbReference>
<name>A0A841K0J1_9BACT</name>
<evidence type="ECO:0000256" key="10">
    <source>
        <dbReference type="PIRSR" id="PIRSR036979-1"/>
    </source>
</evidence>
<dbReference type="UniPathway" id="UPA00158">
    <property type="reaction ID" value="UER00270"/>
</dbReference>
<dbReference type="NCBIfam" id="TIGR01229">
    <property type="entry name" value="rocF_arginase"/>
    <property type="match status" value="1"/>
</dbReference>
<keyword evidence="16" id="KW-1185">Reference proteome</keyword>
<evidence type="ECO:0000256" key="3">
    <source>
        <dbReference type="ARBA" id="ARBA00018123"/>
    </source>
</evidence>
<dbReference type="PANTHER" id="PTHR43782">
    <property type="entry name" value="ARGINASE"/>
    <property type="match status" value="1"/>
</dbReference>
<dbReference type="GO" id="GO:0004053">
    <property type="term" value="F:arginase activity"/>
    <property type="evidence" value="ECO:0007669"/>
    <property type="project" value="UniProtKB-UniRule"/>
</dbReference>
<comment type="pathway">
    <text evidence="1">Nitrogen metabolism; urea cycle; L-ornithine and urea from L-arginine: step 1/1.</text>
</comment>
<evidence type="ECO:0000256" key="6">
    <source>
        <dbReference type="ARBA" id="ARBA00022801"/>
    </source>
</evidence>
<organism evidence="15 16">
    <name type="scientific">Silvibacterium bohemicum</name>
    <dbReference type="NCBI Taxonomy" id="1577686"/>
    <lineage>
        <taxon>Bacteria</taxon>
        <taxon>Pseudomonadati</taxon>
        <taxon>Acidobacteriota</taxon>
        <taxon>Terriglobia</taxon>
        <taxon>Terriglobales</taxon>
        <taxon>Acidobacteriaceae</taxon>
        <taxon>Silvibacterium</taxon>
    </lineage>
</organism>
<evidence type="ECO:0000256" key="1">
    <source>
        <dbReference type="ARBA" id="ARBA00005098"/>
    </source>
</evidence>
<keyword evidence="7 10" id="KW-0464">Manganese</keyword>
<feature type="binding site" evidence="10">
    <location>
        <position position="267"/>
    </location>
    <ligand>
        <name>Mn(2+)</name>
        <dbReference type="ChEBI" id="CHEBI:29035"/>
        <label>1</label>
    </ligand>
</feature>
<dbReference type="InterPro" id="IPR014033">
    <property type="entry name" value="Arginase"/>
</dbReference>
<sequence length="340" mass="36180">MRAPARTQGSSMAKVSEAAERAVPAAGSSHGGVQSLPPRQIKIIGVPLDLGASRRGVDMGPSAVRVAGLEARLEALGHEVNDGGNIAVAIAETKQIGEQSARYLKEITETCAKAAEMVVRSLEEGMTPVVLGGDHSVAAGTVSGVAEFFRREKKKIGLIWIDAHSDINTPETSPSGNVHGMPLAALLGLGPAPLADIFDWSPKIEPENTVLIGVRDIDATEKENIKRAGVTEVYTMRDIDERGMRTVMEEALRVAGRGTAGYHVSLDMDWIDPEDAPGVGTPVRGGATYREAHLAMEIIADHGRMVSFELVEVNPVIDERNRTAELAVELISSAFGKKIL</sequence>
<evidence type="ECO:0000256" key="2">
    <source>
        <dbReference type="ARBA" id="ARBA00012168"/>
    </source>
</evidence>
<evidence type="ECO:0000256" key="11">
    <source>
        <dbReference type="PROSITE-ProRule" id="PRU00742"/>
    </source>
</evidence>
<dbReference type="EMBL" id="JACHEK010000011">
    <property type="protein sequence ID" value="MBB6146920.1"/>
    <property type="molecule type" value="Genomic_DNA"/>
</dbReference>
<feature type="binding site" evidence="10">
    <location>
        <position position="164"/>
    </location>
    <ligand>
        <name>Mn(2+)</name>
        <dbReference type="ChEBI" id="CHEBI:29035"/>
        <label>1</label>
    </ligand>
</feature>
<dbReference type="Gene3D" id="3.40.800.10">
    <property type="entry name" value="Ureohydrolase domain"/>
    <property type="match status" value="1"/>
</dbReference>
<dbReference type="GO" id="GO:0030145">
    <property type="term" value="F:manganese ion binding"/>
    <property type="evidence" value="ECO:0007669"/>
    <property type="project" value="TreeGrafter"/>
</dbReference>
<keyword evidence="6 12" id="KW-0378">Hydrolase</keyword>
<evidence type="ECO:0000256" key="4">
    <source>
        <dbReference type="ARBA" id="ARBA00022503"/>
    </source>
</evidence>
<dbReference type="InterPro" id="IPR006035">
    <property type="entry name" value="Ureohydrolase"/>
</dbReference>
<comment type="cofactor">
    <cofactor evidence="10 13">
        <name>Mn(2+)</name>
        <dbReference type="ChEBI" id="CHEBI:29035"/>
    </cofactor>
    <text evidence="10 13">Binds 2 manganese ions per subunit.</text>
</comment>
<evidence type="ECO:0000256" key="5">
    <source>
        <dbReference type="ARBA" id="ARBA00022723"/>
    </source>
</evidence>
<dbReference type="CDD" id="cd09989">
    <property type="entry name" value="Arginase"/>
    <property type="match status" value="1"/>
</dbReference>
<comment type="similarity">
    <text evidence="11 12">Belongs to the arginase family.</text>
</comment>
<dbReference type="Pfam" id="PF00491">
    <property type="entry name" value="Arginase"/>
    <property type="match status" value="1"/>
</dbReference>
<protein>
    <recommendedName>
        <fullName evidence="3 9">Arginase</fullName>
        <ecNumber evidence="2 9">3.5.3.1</ecNumber>
    </recommendedName>
</protein>
<dbReference type="EC" id="3.5.3.1" evidence="2 9"/>
<evidence type="ECO:0000256" key="8">
    <source>
        <dbReference type="ARBA" id="ARBA00047391"/>
    </source>
</evidence>
<feature type="binding site" evidence="10">
    <location>
        <position position="162"/>
    </location>
    <ligand>
        <name>Mn(2+)</name>
        <dbReference type="ChEBI" id="CHEBI:29035"/>
        <label>1</label>
    </ligand>
</feature>
<comment type="catalytic activity">
    <reaction evidence="8 13">
        <text>L-arginine + H2O = urea + L-ornithine</text>
        <dbReference type="Rhea" id="RHEA:20569"/>
        <dbReference type="ChEBI" id="CHEBI:15377"/>
        <dbReference type="ChEBI" id="CHEBI:16199"/>
        <dbReference type="ChEBI" id="CHEBI:32682"/>
        <dbReference type="ChEBI" id="CHEBI:46911"/>
        <dbReference type="EC" id="3.5.3.1"/>
    </reaction>
</comment>
<dbReference type="GO" id="GO:0006525">
    <property type="term" value="P:arginine metabolic process"/>
    <property type="evidence" value="ECO:0007669"/>
    <property type="project" value="UniProtKB-KW"/>
</dbReference>
<gene>
    <name evidence="15" type="ORF">HNQ77_004901</name>
</gene>